<proteinExistence type="predicted"/>
<protein>
    <submittedName>
        <fullName evidence="2">Uncharacterized protein</fullName>
    </submittedName>
</protein>
<reference evidence="2" key="1">
    <citation type="submission" date="2014-11" db="EMBL/GenBank/DDBJ databases">
        <authorList>
            <person name="Amaro Gonzalez C."/>
        </authorList>
    </citation>
    <scope>NUCLEOTIDE SEQUENCE</scope>
</reference>
<evidence type="ECO:0000313" key="2">
    <source>
        <dbReference type="EMBL" id="JAH51265.1"/>
    </source>
</evidence>
<accession>A0A0E9TEF9</accession>
<organism evidence="2">
    <name type="scientific">Anguilla anguilla</name>
    <name type="common">European freshwater eel</name>
    <name type="synonym">Muraena anguilla</name>
    <dbReference type="NCBI Taxonomy" id="7936"/>
    <lineage>
        <taxon>Eukaryota</taxon>
        <taxon>Metazoa</taxon>
        <taxon>Chordata</taxon>
        <taxon>Craniata</taxon>
        <taxon>Vertebrata</taxon>
        <taxon>Euteleostomi</taxon>
        <taxon>Actinopterygii</taxon>
        <taxon>Neopterygii</taxon>
        <taxon>Teleostei</taxon>
        <taxon>Anguilliformes</taxon>
        <taxon>Anguillidae</taxon>
        <taxon>Anguilla</taxon>
    </lineage>
</organism>
<reference evidence="2" key="2">
    <citation type="journal article" date="2015" name="Fish Shellfish Immunol.">
        <title>Early steps in the European eel (Anguilla anguilla)-Vibrio vulnificus interaction in the gills: Role of the RtxA13 toxin.</title>
        <authorList>
            <person name="Callol A."/>
            <person name="Pajuelo D."/>
            <person name="Ebbesson L."/>
            <person name="Teles M."/>
            <person name="MacKenzie S."/>
            <person name="Amaro C."/>
        </authorList>
    </citation>
    <scope>NUCLEOTIDE SEQUENCE</scope>
</reference>
<evidence type="ECO:0000256" key="1">
    <source>
        <dbReference type="SAM" id="MobiDB-lite"/>
    </source>
</evidence>
<dbReference type="EMBL" id="GBXM01057312">
    <property type="protein sequence ID" value="JAH51265.1"/>
    <property type="molecule type" value="Transcribed_RNA"/>
</dbReference>
<feature type="compositionally biased region" description="Polar residues" evidence="1">
    <location>
        <begin position="18"/>
        <end position="31"/>
    </location>
</feature>
<feature type="region of interest" description="Disordered" evidence="1">
    <location>
        <begin position="1"/>
        <end position="35"/>
    </location>
</feature>
<name>A0A0E9TEF9_ANGAN</name>
<sequence length="57" mass="6514">MATLRPQNEQNGHPYFHTVTQNQNRCTGTDSKGTHSAKKKMRKFHCVAKTALQFLIL</sequence>
<dbReference type="AlphaFoldDB" id="A0A0E9TEF9"/>
<feature type="compositionally biased region" description="Polar residues" evidence="1">
    <location>
        <begin position="1"/>
        <end position="11"/>
    </location>
</feature>